<protein>
    <submittedName>
        <fullName evidence="2">Uncharacterized protein</fullName>
    </submittedName>
</protein>
<feature type="region of interest" description="Disordered" evidence="1">
    <location>
        <begin position="33"/>
        <end position="53"/>
    </location>
</feature>
<reference evidence="2 3" key="1">
    <citation type="submission" date="2016-10" db="EMBL/GenBank/DDBJ databases">
        <title>The genome sequence of Colletotrichum fioriniae PJ7.</title>
        <authorList>
            <person name="Baroncelli R."/>
        </authorList>
    </citation>
    <scope>NUCLEOTIDE SEQUENCE [LARGE SCALE GENOMIC DNA]</scope>
    <source>
        <strain evidence="2">Col 31</strain>
    </source>
</reference>
<evidence type="ECO:0000313" key="2">
    <source>
        <dbReference type="EMBL" id="KAK1457037.1"/>
    </source>
</evidence>
<feature type="region of interest" description="Disordered" evidence="1">
    <location>
        <begin position="102"/>
        <end position="123"/>
    </location>
</feature>
<accession>A0AAI9UEQ6</accession>
<organism evidence="2 3">
    <name type="scientific">Colletotrichum melonis</name>
    <dbReference type="NCBI Taxonomy" id="1209925"/>
    <lineage>
        <taxon>Eukaryota</taxon>
        <taxon>Fungi</taxon>
        <taxon>Dikarya</taxon>
        <taxon>Ascomycota</taxon>
        <taxon>Pezizomycotina</taxon>
        <taxon>Sordariomycetes</taxon>
        <taxon>Hypocreomycetidae</taxon>
        <taxon>Glomerellales</taxon>
        <taxon>Glomerellaceae</taxon>
        <taxon>Colletotrichum</taxon>
        <taxon>Colletotrichum acutatum species complex</taxon>
    </lineage>
</organism>
<name>A0AAI9UEQ6_9PEZI</name>
<keyword evidence="3" id="KW-1185">Reference proteome</keyword>
<comment type="caution">
    <text evidence="2">The sequence shown here is derived from an EMBL/GenBank/DDBJ whole genome shotgun (WGS) entry which is preliminary data.</text>
</comment>
<proteinExistence type="predicted"/>
<sequence length="123" mass="13760">MPGPALFFWPFFPSSTCSSFVSWVELRRRSGRLRSTPRHANQATRCHGRETRASSVRRLESFGRATHVPDIPFPPTSPISRPCTRFFELDSSSALRLGAFQAHPSPTSASVEPKWPIQDSSAM</sequence>
<dbReference type="AlphaFoldDB" id="A0AAI9UEQ6"/>
<evidence type="ECO:0000256" key="1">
    <source>
        <dbReference type="SAM" id="MobiDB-lite"/>
    </source>
</evidence>
<dbReference type="EMBL" id="MLGG01000017">
    <property type="protein sequence ID" value="KAK1457037.1"/>
    <property type="molecule type" value="Genomic_DNA"/>
</dbReference>
<evidence type="ECO:0000313" key="3">
    <source>
        <dbReference type="Proteomes" id="UP001239795"/>
    </source>
</evidence>
<gene>
    <name evidence="2" type="ORF">CMEL01_16048</name>
</gene>
<dbReference type="Proteomes" id="UP001239795">
    <property type="component" value="Unassembled WGS sequence"/>
</dbReference>